<dbReference type="PROSITE" id="PS50191">
    <property type="entry name" value="CRAL_TRIO"/>
    <property type="match status" value="1"/>
</dbReference>
<dbReference type="GO" id="GO:0008526">
    <property type="term" value="F:phosphatidylinositol transfer activity"/>
    <property type="evidence" value="ECO:0007669"/>
    <property type="project" value="TreeGrafter"/>
</dbReference>
<dbReference type="CDD" id="cd00170">
    <property type="entry name" value="SEC14"/>
    <property type="match status" value="1"/>
</dbReference>
<dbReference type="InterPro" id="IPR036865">
    <property type="entry name" value="CRAL-TRIO_dom_sf"/>
</dbReference>
<feature type="domain" description="CRAL-TRIO" evidence="2">
    <location>
        <begin position="221"/>
        <end position="374"/>
    </location>
</feature>
<organism evidence="3 4">
    <name type="scientific">Orbilia ellipsospora</name>
    <dbReference type="NCBI Taxonomy" id="2528407"/>
    <lineage>
        <taxon>Eukaryota</taxon>
        <taxon>Fungi</taxon>
        <taxon>Dikarya</taxon>
        <taxon>Ascomycota</taxon>
        <taxon>Pezizomycotina</taxon>
        <taxon>Orbiliomycetes</taxon>
        <taxon>Orbiliales</taxon>
        <taxon>Orbiliaceae</taxon>
        <taxon>Orbilia</taxon>
    </lineage>
</organism>
<evidence type="ECO:0000259" key="2">
    <source>
        <dbReference type="PROSITE" id="PS50191"/>
    </source>
</evidence>
<reference evidence="3 4" key="1">
    <citation type="submission" date="2019-10" db="EMBL/GenBank/DDBJ databases">
        <authorList>
            <person name="Palmer J.M."/>
        </authorList>
    </citation>
    <scope>NUCLEOTIDE SEQUENCE [LARGE SCALE GENOMIC DNA]</scope>
    <source>
        <strain evidence="3 4">TWF694</strain>
    </source>
</reference>
<name>A0AAV9X245_9PEZI</name>
<dbReference type="Proteomes" id="UP001365542">
    <property type="component" value="Unassembled WGS sequence"/>
</dbReference>
<dbReference type="SUPFAM" id="SSF52087">
    <property type="entry name" value="CRAL/TRIO domain"/>
    <property type="match status" value="1"/>
</dbReference>
<comment type="caution">
    <text evidence="3">The sequence shown here is derived from an EMBL/GenBank/DDBJ whole genome shotgun (WGS) entry which is preliminary data.</text>
</comment>
<feature type="compositionally biased region" description="Low complexity" evidence="1">
    <location>
        <begin position="25"/>
        <end position="50"/>
    </location>
</feature>
<evidence type="ECO:0000313" key="3">
    <source>
        <dbReference type="EMBL" id="KAK6533519.1"/>
    </source>
</evidence>
<proteinExistence type="predicted"/>
<dbReference type="Pfam" id="PF03765">
    <property type="entry name" value="CRAL_TRIO_N"/>
    <property type="match status" value="1"/>
</dbReference>
<dbReference type="PANTHER" id="PTHR45824">
    <property type="entry name" value="GH16843P"/>
    <property type="match status" value="1"/>
</dbReference>
<dbReference type="Pfam" id="PF00650">
    <property type="entry name" value="CRAL_TRIO"/>
    <property type="match status" value="1"/>
</dbReference>
<dbReference type="InterPro" id="IPR011074">
    <property type="entry name" value="CRAL/TRIO_N_dom"/>
</dbReference>
<dbReference type="AlphaFoldDB" id="A0AAV9X245"/>
<dbReference type="SUPFAM" id="SSF46938">
    <property type="entry name" value="CRAL/TRIO N-terminal domain"/>
    <property type="match status" value="1"/>
</dbReference>
<sequence>MSTAEVQQAPIAEEVPETMNEKSVPVESAPAPEQPAAAPAPVVETAAIEPTPVSESQTAPTETEKTPMPEPQAAPVASVAEAQIEPTVVPEPTPKPTSEPASTRDYKTAEDEPTLTKTVPYAAPDATSHPPPPPELTPDQTAKYEELLRLCKAITEIPISKDKNAEKKPLTDSDRMFMTKECLLRYLRATKWNNVEEAKKRIEATLTWRREWGLEEHTPEHIEPENETGKQVVLGFDNEARPCLYLNPAKQNTEKSIRQIQHLTFMMERVLDIAPPGTETLALLIDFKSASSGQNATIGQGKMVMDILQNHYPERLGRALVVNIPWWANLFLKAIWPFIDPVTRPKLKFNEDMSQHVPKSQLLKEFNGEVDFTYDHAAYWQNFIKLAADKRKRYEERWKANGSQIGESEFYLKGGEKSKPLAATAPEGEASVEAVTEGLQKTTV</sequence>
<evidence type="ECO:0000256" key="1">
    <source>
        <dbReference type="SAM" id="MobiDB-lite"/>
    </source>
</evidence>
<dbReference type="InterPro" id="IPR052578">
    <property type="entry name" value="PI_Transfer_CRAL-TRIO"/>
</dbReference>
<protein>
    <recommendedName>
        <fullName evidence="2">CRAL-TRIO domain-containing protein</fullName>
    </recommendedName>
</protein>
<evidence type="ECO:0000313" key="4">
    <source>
        <dbReference type="Proteomes" id="UP001365542"/>
    </source>
</evidence>
<feature type="region of interest" description="Disordered" evidence="1">
    <location>
        <begin position="1"/>
        <end position="136"/>
    </location>
</feature>
<dbReference type="EMBL" id="JAVHJO010000011">
    <property type="protein sequence ID" value="KAK6533519.1"/>
    <property type="molecule type" value="Genomic_DNA"/>
</dbReference>
<gene>
    <name evidence="3" type="ORF">TWF694_002458</name>
</gene>
<dbReference type="InterPro" id="IPR036273">
    <property type="entry name" value="CRAL/TRIO_N_dom_sf"/>
</dbReference>
<dbReference type="InterPro" id="IPR001251">
    <property type="entry name" value="CRAL-TRIO_dom"/>
</dbReference>
<feature type="region of interest" description="Disordered" evidence="1">
    <location>
        <begin position="420"/>
        <end position="444"/>
    </location>
</feature>
<keyword evidence="4" id="KW-1185">Reference proteome</keyword>
<dbReference type="PANTHER" id="PTHR45824:SF29">
    <property type="entry name" value="GH16843P"/>
    <property type="match status" value="1"/>
</dbReference>
<dbReference type="Gene3D" id="3.40.525.10">
    <property type="entry name" value="CRAL-TRIO lipid binding domain"/>
    <property type="match status" value="1"/>
</dbReference>
<dbReference type="SMART" id="SM01100">
    <property type="entry name" value="CRAL_TRIO_N"/>
    <property type="match status" value="1"/>
</dbReference>
<dbReference type="SMART" id="SM00516">
    <property type="entry name" value="SEC14"/>
    <property type="match status" value="1"/>
</dbReference>
<accession>A0AAV9X245</accession>